<evidence type="ECO:0000313" key="3">
    <source>
        <dbReference type="EMBL" id="GBN01095.1"/>
    </source>
</evidence>
<dbReference type="AlphaFoldDB" id="A0A4Y2KFL7"/>
<dbReference type="EMBL" id="BGPR01004581">
    <property type="protein sequence ID" value="GBN01095.1"/>
    <property type="molecule type" value="Genomic_DNA"/>
</dbReference>
<protein>
    <recommendedName>
        <fullName evidence="2">CCHC-type domain-containing protein</fullName>
    </recommendedName>
</protein>
<dbReference type="Proteomes" id="UP000499080">
    <property type="component" value="Unassembled WGS sequence"/>
</dbReference>
<dbReference type="OrthoDB" id="10622020at2759"/>
<evidence type="ECO:0000256" key="1">
    <source>
        <dbReference type="PROSITE-ProRule" id="PRU00047"/>
    </source>
</evidence>
<evidence type="ECO:0000259" key="2">
    <source>
        <dbReference type="PROSITE" id="PS50158"/>
    </source>
</evidence>
<sequence>MKRRVPIEVKEDFIDEWPKFKSPELLSEKLDQYESVRNMMKKKTASHDHREQYSSFNEKNLTPVRGVTKELKQGNLEKYKSLKIEHSFDRKKQVKCYNCSYMGHIRPNCY</sequence>
<dbReference type="GO" id="GO:0003676">
    <property type="term" value="F:nucleic acid binding"/>
    <property type="evidence" value="ECO:0007669"/>
    <property type="project" value="InterPro"/>
</dbReference>
<dbReference type="GO" id="GO:0008270">
    <property type="term" value="F:zinc ion binding"/>
    <property type="evidence" value="ECO:0007669"/>
    <property type="project" value="UniProtKB-KW"/>
</dbReference>
<accession>A0A4Y2KFL7</accession>
<keyword evidence="4" id="KW-1185">Reference proteome</keyword>
<proteinExistence type="predicted"/>
<gene>
    <name evidence="3" type="ORF">AVEN_198807_1</name>
</gene>
<comment type="caution">
    <text evidence="3">The sequence shown here is derived from an EMBL/GenBank/DDBJ whole genome shotgun (WGS) entry which is preliminary data.</text>
</comment>
<organism evidence="3 4">
    <name type="scientific">Araneus ventricosus</name>
    <name type="common">Orbweaver spider</name>
    <name type="synonym">Epeira ventricosa</name>
    <dbReference type="NCBI Taxonomy" id="182803"/>
    <lineage>
        <taxon>Eukaryota</taxon>
        <taxon>Metazoa</taxon>
        <taxon>Ecdysozoa</taxon>
        <taxon>Arthropoda</taxon>
        <taxon>Chelicerata</taxon>
        <taxon>Arachnida</taxon>
        <taxon>Araneae</taxon>
        <taxon>Araneomorphae</taxon>
        <taxon>Entelegynae</taxon>
        <taxon>Araneoidea</taxon>
        <taxon>Araneidae</taxon>
        <taxon>Araneus</taxon>
    </lineage>
</organism>
<feature type="domain" description="CCHC-type" evidence="2">
    <location>
        <begin position="95"/>
        <end position="109"/>
    </location>
</feature>
<keyword evidence="1" id="KW-0862">Zinc</keyword>
<dbReference type="InterPro" id="IPR001878">
    <property type="entry name" value="Znf_CCHC"/>
</dbReference>
<name>A0A4Y2KFL7_ARAVE</name>
<keyword evidence="1" id="KW-0479">Metal-binding</keyword>
<reference evidence="3 4" key="1">
    <citation type="journal article" date="2019" name="Sci. Rep.">
        <title>Orb-weaving spider Araneus ventricosus genome elucidates the spidroin gene catalogue.</title>
        <authorList>
            <person name="Kono N."/>
            <person name="Nakamura H."/>
            <person name="Ohtoshi R."/>
            <person name="Moran D.A.P."/>
            <person name="Shinohara A."/>
            <person name="Yoshida Y."/>
            <person name="Fujiwara M."/>
            <person name="Mori M."/>
            <person name="Tomita M."/>
            <person name="Arakawa K."/>
        </authorList>
    </citation>
    <scope>NUCLEOTIDE SEQUENCE [LARGE SCALE GENOMIC DNA]</scope>
</reference>
<evidence type="ECO:0000313" key="4">
    <source>
        <dbReference type="Proteomes" id="UP000499080"/>
    </source>
</evidence>
<keyword evidence="1" id="KW-0863">Zinc-finger</keyword>
<dbReference type="PROSITE" id="PS50158">
    <property type="entry name" value="ZF_CCHC"/>
    <property type="match status" value="1"/>
</dbReference>